<dbReference type="GO" id="GO:0005543">
    <property type="term" value="F:phospholipid binding"/>
    <property type="evidence" value="ECO:0007669"/>
    <property type="project" value="InterPro"/>
</dbReference>
<proteinExistence type="predicted"/>
<name>A0A3G5AET7_9VIRU</name>
<dbReference type="EMBL" id="MK072467">
    <property type="protein sequence ID" value="AYV85700.1"/>
    <property type="molecule type" value="Genomic_DNA"/>
</dbReference>
<sequence length="107" mass="12823">MFIKTSIKKAVRDEETPPKQKHVRRIIIELTNYKENKSIFDSICKDIYDYLSKNVNYANNIVIWKSLVILHQILQDSPIYFAINSYDKLEYFENVKKYHTKNSKYSP</sequence>
<dbReference type="InterPro" id="IPR013809">
    <property type="entry name" value="ENTH"/>
</dbReference>
<gene>
    <name evidence="2" type="ORF">Satyrvirus31_14</name>
</gene>
<reference evidence="2" key="1">
    <citation type="submission" date="2018-10" db="EMBL/GenBank/DDBJ databases">
        <title>Hidden diversity of soil giant viruses.</title>
        <authorList>
            <person name="Schulz F."/>
            <person name="Alteio L."/>
            <person name="Goudeau D."/>
            <person name="Ryan E.M."/>
            <person name="Malmstrom R.R."/>
            <person name="Blanchard J."/>
            <person name="Woyke T."/>
        </authorList>
    </citation>
    <scope>NUCLEOTIDE SEQUENCE</scope>
    <source>
        <strain evidence="2">SAV1</strain>
    </source>
</reference>
<feature type="non-terminal residue" evidence="2">
    <location>
        <position position="107"/>
    </location>
</feature>
<dbReference type="InterPro" id="IPR011417">
    <property type="entry name" value="ANTH_dom"/>
</dbReference>
<dbReference type="InterPro" id="IPR008942">
    <property type="entry name" value="ENTH_VHS"/>
</dbReference>
<dbReference type="Pfam" id="PF07651">
    <property type="entry name" value="ANTH"/>
    <property type="match status" value="1"/>
</dbReference>
<dbReference type="Gene3D" id="1.25.40.90">
    <property type="match status" value="1"/>
</dbReference>
<dbReference type="SUPFAM" id="SSF48464">
    <property type="entry name" value="ENTH/VHS domain"/>
    <property type="match status" value="1"/>
</dbReference>
<evidence type="ECO:0000313" key="2">
    <source>
        <dbReference type="EMBL" id="AYV85700.1"/>
    </source>
</evidence>
<accession>A0A3G5AET7</accession>
<dbReference type="PROSITE" id="PS50942">
    <property type="entry name" value="ENTH"/>
    <property type="match status" value="1"/>
</dbReference>
<feature type="domain" description="ENTH" evidence="1">
    <location>
        <begin position="1"/>
        <end position="107"/>
    </location>
</feature>
<protein>
    <recommendedName>
        <fullName evidence="1">ENTH domain-containing protein</fullName>
    </recommendedName>
</protein>
<organism evidence="2">
    <name type="scientific">Satyrvirus sp</name>
    <dbReference type="NCBI Taxonomy" id="2487771"/>
    <lineage>
        <taxon>Viruses</taxon>
        <taxon>Varidnaviria</taxon>
        <taxon>Bamfordvirae</taxon>
        <taxon>Nucleocytoviricota</taxon>
        <taxon>Megaviricetes</taxon>
        <taxon>Imitervirales</taxon>
        <taxon>Mimiviridae</taxon>
        <taxon>Megamimivirinae</taxon>
    </lineage>
</organism>
<evidence type="ECO:0000259" key="1">
    <source>
        <dbReference type="PROSITE" id="PS50942"/>
    </source>
</evidence>